<proteinExistence type="predicted"/>
<dbReference type="HOGENOM" id="CLU_1619482_0_0_1"/>
<organism evidence="1 2">
    <name type="scientific">Moniliophthora roreri (strain MCA 2997)</name>
    <name type="common">Cocoa frosty pod rot fungus</name>
    <name type="synonym">Crinipellis roreri</name>
    <dbReference type="NCBI Taxonomy" id="1381753"/>
    <lineage>
        <taxon>Eukaryota</taxon>
        <taxon>Fungi</taxon>
        <taxon>Dikarya</taxon>
        <taxon>Basidiomycota</taxon>
        <taxon>Agaricomycotina</taxon>
        <taxon>Agaricomycetes</taxon>
        <taxon>Agaricomycetidae</taxon>
        <taxon>Agaricales</taxon>
        <taxon>Marasmiineae</taxon>
        <taxon>Marasmiaceae</taxon>
        <taxon>Moniliophthora</taxon>
    </lineage>
</organism>
<dbReference type="Proteomes" id="UP000017559">
    <property type="component" value="Unassembled WGS sequence"/>
</dbReference>
<dbReference type="KEGG" id="mrr:Moror_11718"/>
<keyword evidence="2" id="KW-1185">Reference proteome</keyword>
<reference evidence="1 2" key="1">
    <citation type="journal article" date="2014" name="BMC Genomics">
        <title>Genome and secretome analysis of the hemibiotrophic fungal pathogen, Moniliophthora roreri, which causes frosty pod rot disease of cacao: mechanisms of the biotrophic and necrotrophic phases.</title>
        <authorList>
            <person name="Meinhardt L.W."/>
            <person name="Costa G.G.L."/>
            <person name="Thomazella D.P.T."/>
            <person name="Teixeira P.J.P.L."/>
            <person name="Carazzolle M.F."/>
            <person name="Schuster S.C."/>
            <person name="Carlson J.E."/>
            <person name="Guiltinan M.J."/>
            <person name="Mieczkowski P."/>
            <person name="Farmer A."/>
            <person name="Ramaraj T."/>
            <person name="Crozier J."/>
            <person name="Davis R.E."/>
            <person name="Shao J."/>
            <person name="Melnick R.L."/>
            <person name="Pereira G.A.G."/>
            <person name="Bailey B.A."/>
        </authorList>
    </citation>
    <scope>NUCLEOTIDE SEQUENCE [LARGE SCALE GENOMIC DNA]</scope>
    <source>
        <strain evidence="1 2">MCA 2997</strain>
    </source>
</reference>
<gene>
    <name evidence="1" type="ORF">Moror_11718</name>
</gene>
<evidence type="ECO:0000313" key="1">
    <source>
        <dbReference type="EMBL" id="ESK87352.1"/>
    </source>
</evidence>
<dbReference type="AlphaFoldDB" id="V2X0K2"/>
<accession>V2X0K2</accession>
<name>V2X0K2_MONRO</name>
<evidence type="ECO:0000313" key="2">
    <source>
        <dbReference type="Proteomes" id="UP000017559"/>
    </source>
</evidence>
<comment type="caution">
    <text evidence="1">The sequence shown here is derived from an EMBL/GenBank/DDBJ whole genome shotgun (WGS) entry which is preliminary data.</text>
</comment>
<dbReference type="EMBL" id="AWSO01000799">
    <property type="protein sequence ID" value="ESK87352.1"/>
    <property type="molecule type" value="Genomic_DNA"/>
</dbReference>
<protein>
    <submittedName>
        <fullName evidence="1">Uncharacterized protein</fullName>
    </submittedName>
</protein>
<sequence>MTAMLPPPSHNLAASFRVASAFVDADVGVAGEYLAAFPNEISKVTSPYRKSVEPILGERFKRSPYNVPDGLRHLSFTRTVTTKSASGSTSLFMLSSCPGLASNPRKTTITFTQMSERVDSIIGTMQVFRFYFFSPEADNVSSSLDIQLIRRFTQNSRRWRVIES</sequence>